<keyword evidence="9" id="KW-1185">Reference proteome</keyword>
<evidence type="ECO:0000256" key="4">
    <source>
        <dbReference type="ARBA" id="ARBA00023163"/>
    </source>
</evidence>
<dbReference type="Pfam" id="PF00072">
    <property type="entry name" value="Response_reg"/>
    <property type="match status" value="1"/>
</dbReference>
<dbReference type="InterPro" id="IPR011006">
    <property type="entry name" value="CheY-like_superfamily"/>
</dbReference>
<evidence type="ECO:0000256" key="3">
    <source>
        <dbReference type="ARBA" id="ARBA00023125"/>
    </source>
</evidence>
<dbReference type="GO" id="GO:0000160">
    <property type="term" value="P:phosphorelay signal transduction system"/>
    <property type="evidence" value="ECO:0007669"/>
    <property type="project" value="InterPro"/>
</dbReference>
<dbReference type="Pfam" id="PF00196">
    <property type="entry name" value="GerE"/>
    <property type="match status" value="1"/>
</dbReference>
<organism evidence="8 9">
    <name type="scientific">Zestomonas carbonaria</name>
    <dbReference type="NCBI Taxonomy" id="2762745"/>
    <lineage>
        <taxon>Bacteria</taxon>
        <taxon>Pseudomonadati</taxon>
        <taxon>Pseudomonadota</taxon>
        <taxon>Gammaproteobacteria</taxon>
        <taxon>Pseudomonadales</taxon>
        <taxon>Pseudomonadaceae</taxon>
        <taxon>Zestomonas</taxon>
    </lineage>
</organism>
<feature type="domain" description="HTH luxR-type" evidence="6">
    <location>
        <begin position="141"/>
        <end position="206"/>
    </location>
</feature>
<dbReference type="SMART" id="SM00421">
    <property type="entry name" value="HTH_LUXR"/>
    <property type="match status" value="1"/>
</dbReference>
<keyword evidence="1 5" id="KW-0597">Phosphoprotein</keyword>
<keyword evidence="4" id="KW-0804">Transcription</keyword>
<evidence type="ECO:0000256" key="5">
    <source>
        <dbReference type="PROSITE-ProRule" id="PRU00169"/>
    </source>
</evidence>
<dbReference type="CDD" id="cd17535">
    <property type="entry name" value="REC_NarL-like"/>
    <property type="match status" value="1"/>
</dbReference>
<dbReference type="PRINTS" id="PR00038">
    <property type="entry name" value="HTHLUXR"/>
</dbReference>
<dbReference type="EMBL" id="CAJFCI010000089">
    <property type="protein sequence ID" value="CAD5110462.1"/>
    <property type="molecule type" value="Genomic_DNA"/>
</dbReference>
<evidence type="ECO:0000313" key="8">
    <source>
        <dbReference type="EMBL" id="CAD5110462.1"/>
    </source>
</evidence>
<dbReference type="RefSeq" id="WP_187673770.1">
    <property type="nucleotide sequence ID" value="NZ_CAJFCI010000089.1"/>
</dbReference>
<keyword evidence="3" id="KW-0238">DNA-binding</keyword>
<comment type="caution">
    <text evidence="8">The sequence shown here is derived from an EMBL/GenBank/DDBJ whole genome shotgun (WGS) entry which is preliminary data.</text>
</comment>
<dbReference type="InterPro" id="IPR001789">
    <property type="entry name" value="Sig_transdc_resp-reg_receiver"/>
</dbReference>
<dbReference type="Proteomes" id="UP000583387">
    <property type="component" value="Unassembled WGS sequence"/>
</dbReference>
<evidence type="ECO:0000259" key="6">
    <source>
        <dbReference type="PROSITE" id="PS50043"/>
    </source>
</evidence>
<reference evidence="8 9" key="1">
    <citation type="submission" date="2020-08" db="EMBL/GenBank/DDBJ databases">
        <authorList>
            <person name="Criscuolo A."/>
        </authorList>
    </citation>
    <scope>NUCLEOTIDE SEQUENCE [LARGE SCALE GENOMIC DNA]</scope>
    <source>
        <strain evidence="8">CIP111764</strain>
    </source>
</reference>
<dbReference type="AlphaFoldDB" id="A0A7U7ESP4"/>
<evidence type="ECO:0000256" key="2">
    <source>
        <dbReference type="ARBA" id="ARBA00023015"/>
    </source>
</evidence>
<feature type="domain" description="Response regulatory" evidence="7">
    <location>
        <begin position="3"/>
        <end position="118"/>
    </location>
</feature>
<sequence>MPKVLIVDDHPFIRASVKMLLSQEGFDVVAETDNGTDAVRLARDHLPELIVLDIAIPKLDGLKVISRLNGPASAIKVLVLTAQSPEHFSMRCMRAGAAGYVSKSEDLAELGKAVSAIMNGYAYFPNVSVSSVRRSDFVSSETERIASLSDRELLILLQLARGFSNKEIGEAMLLSNKTISTYKARLIEKLRVKSVVGLADLARRNGLI</sequence>
<dbReference type="GO" id="GO:0006355">
    <property type="term" value="P:regulation of DNA-templated transcription"/>
    <property type="evidence" value="ECO:0007669"/>
    <property type="project" value="InterPro"/>
</dbReference>
<dbReference type="SMART" id="SM00448">
    <property type="entry name" value="REC"/>
    <property type="match status" value="1"/>
</dbReference>
<dbReference type="PROSITE" id="PS00622">
    <property type="entry name" value="HTH_LUXR_1"/>
    <property type="match status" value="1"/>
</dbReference>
<dbReference type="Gene3D" id="3.40.50.2300">
    <property type="match status" value="1"/>
</dbReference>
<name>A0A7U7ESP4_9GAMM</name>
<dbReference type="PANTHER" id="PTHR43214">
    <property type="entry name" value="TWO-COMPONENT RESPONSE REGULATOR"/>
    <property type="match status" value="1"/>
</dbReference>
<dbReference type="PROSITE" id="PS50043">
    <property type="entry name" value="HTH_LUXR_2"/>
    <property type="match status" value="1"/>
</dbReference>
<dbReference type="InterPro" id="IPR058245">
    <property type="entry name" value="NreC/VraR/RcsB-like_REC"/>
</dbReference>
<evidence type="ECO:0000313" key="9">
    <source>
        <dbReference type="Proteomes" id="UP000583387"/>
    </source>
</evidence>
<evidence type="ECO:0000256" key="1">
    <source>
        <dbReference type="ARBA" id="ARBA00022553"/>
    </source>
</evidence>
<dbReference type="GO" id="GO:0003677">
    <property type="term" value="F:DNA binding"/>
    <property type="evidence" value="ECO:0007669"/>
    <property type="project" value="UniProtKB-KW"/>
</dbReference>
<keyword evidence="2" id="KW-0805">Transcription regulation</keyword>
<proteinExistence type="predicted"/>
<dbReference type="PANTHER" id="PTHR43214:SF41">
    <property type="entry name" value="NITRATE_NITRITE RESPONSE REGULATOR PROTEIN NARP"/>
    <property type="match status" value="1"/>
</dbReference>
<protein>
    <submittedName>
        <fullName evidence="8">Virulence factors putative positive transcription regulator BvgA</fullName>
    </submittedName>
</protein>
<dbReference type="SUPFAM" id="SSF52172">
    <property type="entry name" value="CheY-like"/>
    <property type="match status" value="1"/>
</dbReference>
<dbReference type="InterPro" id="IPR000792">
    <property type="entry name" value="Tscrpt_reg_LuxR_C"/>
</dbReference>
<dbReference type="CDD" id="cd06170">
    <property type="entry name" value="LuxR_C_like"/>
    <property type="match status" value="1"/>
</dbReference>
<dbReference type="InterPro" id="IPR039420">
    <property type="entry name" value="WalR-like"/>
</dbReference>
<dbReference type="PROSITE" id="PS50110">
    <property type="entry name" value="RESPONSE_REGULATORY"/>
    <property type="match status" value="1"/>
</dbReference>
<gene>
    <name evidence="8" type="primary">bvgA_1</name>
    <name evidence="8" type="ORF">PSEWESI4_04785</name>
</gene>
<feature type="modified residue" description="4-aspartylphosphate" evidence="5">
    <location>
        <position position="53"/>
    </location>
</feature>
<accession>A0A7U7ESP4</accession>
<evidence type="ECO:0000259" key="7">
    <source>
        <dbReference type="PROSITE" id="PS50110"/>
    </source>
</evidence>